<evidence type="ECO:0000313" key="1">
    <source>
        <dbReference type="EMBL" id="KIY72956.1"/>
    </source>
</evidence>
<protein>
    <submittedName>
        <fullName evidence="1">Uncharacterized protein</fullName>
    </submittedName>
</protein>
<gene>
    <name evidence="1" type="ORF">CYLTODRAFT_285252</name>
</gene>
<dbReference type="EMBL" id="KN880439">
    <property type="protein sequence ID" value="KIY72956.1"/>
    <property type="molecule type" value="Genomic_DNA"/>
</dbReference>
<dbReference type="Proteomes" id="UP000054007">
    <property type="component" value="Unassembled WGS sequence"/>
</dbReference>
<organism evidence="1 2">
    <name type="scientific">Cylindrobasidium torrendii FP15055 ss-10</name>
    <dbReference type="NCBI Taxonomy" id="1314674"/>
    <lineage>
        <taxon>Eukaryota</taxon>
        <taxon>Fungi</taxon>
        <taxon>Dikarya</taxon>
        <taxon>Basidiomycota</taxon>
        <taxon>Agaricomycotina</taxon>
        <taxon>Agaricomycetes</taxon>
        <taxon>Agaricomycetidae</taxon>
        <taxon>Agaricales</taxon>
        <taxon>Marasmiineae</taxon>
        <taxon>Physalacriaceae</taxon>
        <taxon>Cylindrobasidium</taxon>
    </lineage>
</organism>
<reference evidence="1 2" key="1">
    <citation type="journal article" date="2015" name="Fungal Genet. Biol.">
        <title>Evolution of novel wood decay mechanisms in Agaricales revealed by the genome sequences of Fistulina hepatica and Cylindrobasidium torrendii.</title>
        <authorList>
            <person name="Floudas D."/>
            <person name="Held B.W."/>
            <person name="Riley R."/>
            <person name="Nagy L.G."/>
            <person name="Koehler G."/>
            <person name="Ransdell A.S."/>
            <person name="Younus H."/>
            <person name="Chow J."/>
            <person name="Chiniquy J."/>
            <person name="Lipzen A."/>
            <person name="Tritt A."/>
            <person name="Sun H."/>
            <person name="Haridas S."/>
            <person name="LaButti K."/>
            <person name="Ohm R.A."/>
            <person name="Kues U."/>
            <person name="Blanchette R.A."/>
            <person name="Grigoriev I.V."/>
            <person name="Minto R.E."/>
            <person name="Hibbett D.S."/>
        </authorList>
    </citation>
    <scope>NUCLEOTIDE SEQUENCE [LARGE SCALE GENOMIC DNA]</scope>
    <source>
        <strain evidence="1 2">FP15055 ss-10</strain>
    </source>
</reference>
<keyword evidence="2" id="KW-1185">Reference proteome</keyword>
<evidence type="ECO:0000313" key="2">
    <source>
        <dbReference type="Proteomes" id="UP000054007"/>
    </source>
</evidence>
<name>A0A0D7BTL3_9AGAR</name>
<sequence>MRPVCFSPVWGRSARPPLVLIPANGPKMVGFGSPHPGRLSTLCKPCLLVDLPSTSALVAASVPRYSALVHRSFWRGSYLKLMSSREDFAQIIIDGILNLQR</sequence>
<dbReference type="AlphaFoldDB" id="A0A0D7BTL3"/>
<accession>A0A0D7BTL3</accession>
<proteinExistence type="predicted"/>